<name>A0ABS6JMT6_9BACI</name>
<evidence type="ECO:0000313" key="4">
    <source>
        <dbReference type="Proteomes" id="UP000784880"/>
    </source>
</evidence>
<evidence type="ECO:0000256" key="2">
    <source>
        <dbReference type="SAM" id="Phobius"/>
    </source>
</evidence>
<gene>
    <name evidence="3" type="ORF">KS419_18040</name>
</gene>
<dbReference type="Proteomes" id="UP000784880">
    <property type="component" value="Unassembled WGS sequence"/>
</dbReference>
<comment type="caution">
    <text evidence="3">The sequence shown here is derived from an EMBL/GenBank/DDBJ whole genome shotgun (WGS) entry which is preliminary data.</text>
</comment>
<dbReference type="InterPro" id="IPR043723">
    <property type="entry name" value="DUF5665"/>
</dbReference>
<protein>
    <submittedName>
        <fullName evidence="3">Uncharacterized protein</fullName>
    </submittedName>
</protein>
<reference evidence="3 4" key="1">
    <citation type="submission" date="2021-06" db="EMBL/GenBank/DDBJ databases">
        <title>Bacillus sp. RD4P76, an endophyte from a halophyte.</title>
        <authorList>
            <person name="Sun J.-Q."/>
        </authorList>
    </citation>
    <scope>NUCLEOTIDE SEQUENCE [LARGE SCALE GENOMIC DNA]</scope>
    <source>
        <strain evidence="3 4">CGMCC 1.15917</strain>
    </source>
</reference>
<feature type="compositionally biased region" description="Basic residues" evidence="1">
    <location>
        <begin position="10"/>
        <end position="20"/>
    </location>
</feature>
<keyword evidence="2" id="KW-1133">Transmembrane helix</keyword>
<feature type="transmembrane region" description="Helical" evidence="2">
    <location>
        <begin position="64"/>
        <end position="89"/>
    </location>
</feature>
<organism evidence="3 4">
    <name type="scientific">Evansella tamaricis</name>
    <dbReference type="NCBI Taxonomy" id="2069301"/>
    <lineage>
        <taxon>Bacteria</taxon>
        <taxon>Bacillati</taxon>
        <taxon>Bacillota</taxon>
        <taxon>Bacilli</taxon>
        <taxon>Bacillales</taxon>
        <taxon>Bacillaceae</taxon>
        <taxon>Evansella</taxon>
    </lineage>
</organism>
<keyword evidence="4" id="KW-1185">Reference proteome</keyword>
<keyword evidence="2" id="KW-0812">Transmembrane</keyword>
<keyword evidence="2" id="KW-0472">Membrane</keyword>
<proteinExistence type="predicted"/>
<dbReference type="Pfam" id="PF18910">
    <property type="entry name" value="DUF5665"/>
    <property type="match status" value="1"/>
</dbReference>
<sequence>MSSGFTSEQKKRKVPPKYHQGKNQEDTKRFEKLLDQLEDMTTKSRLKDMAYHYTNKREVIKVNFIAGLARGVGLTVGTALFIGLIIFILNQIISMPYIGEHIANLLDMIESYRQT</sequence>
<feature type="region of interest" description="Disordered" evidence="1">
    <location>
        <begin position="1"/>
        <end position="28"/>
    </location>
</feature>
<evidence type="ECO:0000256" key="1">
    <source>
        <dbReference type="SAM" id="MobiDB-lite"/>
    </source>
</evidence>
<accession>A0ABS6JMT6</accession>
<dbReference type="RefSeq" id="WP_217067783.1">
    <property type="nucleotide sequence ID" value="NZ_JAHQCS010000145.1"/>
</dbReference>
<dbReference type="EMBL" id="JAHQCS010000145">
    <property type="protein sequence ID" value="MBU9713633.1"/>
    <property type="molecule type" value="Genomic_DNA"/>
</dbReference>
<evidence type="ECO:0000313" key="3">
    <source>
        <dbReference type="EMBL" id="MBU9713633.1"/>
    </source>
</evidence>